<dbReference type="AlphaFoldDB" id="A0A8J3JCH1"/>
<keyword evidence="2" id="KW-1185">Reference proteome</keyword>
<dbReference type="RefSeq" id="WP_203747369.1">
    <property type="nucleotide sequence ID" value="NZ_BONF01000019.1"/>
</dbReference>
<comment type="caution">
    <text evidence="1">The sequence shown here is derived from an EMBL/GenBank/DDBJ whole genome shotgun (WGS) entry which is preliminary data.</text>
</comment>
<accession>A0A8J3JCH1</accession>
<gene>
    <name evidence="1" type="ORF">Cba03nite_36860</name>
</gene>
<protein>
    <submittedName>
        <fullName evidence="1">Uncharacterized protein</fullName>
    </submittedName>
</protein>
<evidence type="ECO:0000313" key="1">
    <source>
        <dbReference type="EMBL" id="GIF82337.1"/>
    </source>
</evidence>
<proteinExistence type="predicted"/>
<evidence type="ECO:0000313" key="2">
    <source>
        <dbReference type="Proteomes" id="UP000601223"/>
    </source>
</evidence>
<sequence>MGRALTAEQFEAYARRQINTALDILDHHHDDLFGLCACGRPRPCSVVATCQAAIAHYRAKLALVGATQPMRTVMRQQSSTVHRAERFGLPAIGT</sequence>
<name>A0A8J3JCH1_9ACTN</name>
<dbReference type="Proteomes" id="UP000601223">
    <property type="component" value="Unassembled WGS sequence"/>
</dbReference>
<dbReference type="EMBL" id="BONF01000019">
    <property type="protein sequence ID" value="GIF82337.1"/>
    <property type="molecule type" value="Genomic_DNA"/>
</dbReference>
<organism evidence="1 2">
    <name type="scientific">Catellatospora bangladeshensis</name>
    <dbReference type="NCBI Taxonomy" id="310355"/>
    <lineage>
        <taxon>Bacteria</taxon>
        <taxon>Bacillati</taxon>
        <taxon>Actinomycetota</taxon>
        <taxon>Actinomycetes</taxon>
        <taxon>Micromonosporales</taxon>
        <taxon>Micromonosporaceae</taxon>
        <taxon>Catellatospora</taxon>
    </lineage>
</organism>
<reference evidence="1 2" key="1">
    <citation type="submission" date="2021-01" db="EMBL/GenBank/DDBJ databases">
        <title>Whole genome shotgun sequence of Catellatospora bangladeshensis NBRC 107357.</title>
        <authorList>
            <person name="Komaki H."/>
            <person name="Tamura T."/>
        </authorList>
    </citation>
    <scope>NUCLEOTIDE SEQUENCE [LARGE SCALE GENOMIC DNA]</scope>
    <source>
        <strain evidence="1 2">NBRC 107357</strain>
    </source>
</reference>